<dbReference type="Proteomes" id="UP000683559">
    <property type="component" value="Chromosome"/>
</dbReference>
<accession>A0ABX8LIZ0</accession>
<keyword evidence="3" id="KW-1185">Reference proteome</keyword>
<keyword evidence="2" id="KW-0238">DNA-binding</keyword>
<reference evidence="2 3" key="1">
    <citation type="submission" date="2021-06" db="EMBL/GenBank/DDBJ databases">
        <title>Gemonas diversity in paddy soil.</title>
        <authorList>
            <person name="Liu G."/>
        </authorList>
    </citation>
    <scope>NUCLEOTIDE SEQUENCE [LARGE SCALE GENOMIC DNA]</scope>
    <source>
        <strain evidence="2 3">RG2</strain>
    </source>
</reference>
<dbReference type="InterPro" id="IPR058837">
    <property type="entry name" value="MamS_MamX_dom"/>
</dbReference>
<evidence type="ECO:0000313" key="2">
    <source>
        <dbReference type="EMBL" id="QXE91983.1"/>
    </source>
</evidence>
<dbReference type="EMBL" id="CP077683">
    <property type="protein sequence ID" value="QXE91983.1"/>
    <property type="molecule type" value="Genomic_DNA"/>
</dbReference>
<protein>
    <submittedName>
        <fullName evidence="2">DNA-binding protein</fullName>
    </submittedName>
</protein>
<feature type="domain" description="Magnetosome protein MamS/MamX" evidence="1">
    <location>
        <begin position="54"/>
        <end position="124"/>
    </location>
</feature>
<organism evidence="2 3">
    <name type="scientific">Geomonas subterranea</name>
    <dbReference type="NCBI Taxonomy" id="2847989"/>
    <lineage>
        <taxon>Bacteria</taxon>
        <taxon>Pseudomonadati</taxon>
        <taxon>Thermodesulfobacteriota</taxon>
        <taxon>Desulfuromonadia</taxon>
        <taxon>Geobacterales</taxon>
        <taxon>Geobacteraceae</taxon>
        <taxon>Geomonas</taxon>
    </lineage>
</organism>
<name>A0ABX8LIZ0_9BACT</name>
<dbReference type="Pfam" id="PF26390">
    <property type="entry name" value="MamS_MamX"/>
    <property type="match status" value="1"/>
</dbReference>
<sequence length="188" mass="19324">MAGGRFILMIMALLLNGLWLGDASAGFLGFGSDDKGKSGLDFNRGYDLNTVGSVSGRVVTAPHQVENEQYILEVHTASGTVNLSVGPGAYWQKKGIAVRVNDEISAKGARAQGLDGKDYLLTQKLVNKTTGAAVVLRSDSGEPVWPVKGAGAGMRAQDGRFGAGGSGGFMRGGGGMIGGGMMGGGMRR</sequence>
<evidence type="ECO:0000313" key="3">
    <source>
        <dbReference type="Proteomes" id="UP000683559"/>
    </source>
</evidence>
<evidence type="ECO:0000259" key="1">
    <source>
        <dbReference type="Pfam" id="PF26390"/>
    </source>
</evidence>
<proteinExistence type="predicted"/>
<gene>
    <name evidence="2" type="ORF">KP001_05480</name>
</gene>
<dbReference type="GO" id="GO:0003677">
    <property type="term" value="F:DNA binding"/>
    <property type="evidence" value="ECO:0007669"/>
    <property type="project" value="UniProtKB-KW"/>
</dbReference>